<reference evidence="2 3" key="1">
    <citation type="submission" date="2008-10" db="EMBL/GenBank/DDBJ databases">
        <title>Draft genome sequence of Parabacteroides johnsonii (DSM 18315).</title>
        <authorList>
            <person name="Sudarsanam P."/>
            <person name="Ley R."/>
            <person name="Guruge J."/>
            <person name="Turnbaugh P.J."/>
            <person name="Mahowald M."/>
            <person name="Liep D."/>
            <person name="Gordon J."/>
        </authorList>
    </citation>
    <scope>NUCLEOTIDE SEQUENCE [LARGE SCALE GENOMIC DNA]</scope>
    <source>
        <strain evidence="2 3">DSM 18315</strain>
    </source>
</reference>
<dbReference type="HOGENOM" id="CLU_2947267_0_0_10"/>
<dbReference type="RefSeq" id="WP_008151165.1">
    <property type="nucleotide sequence ID" value="NZ_DS996454.1"/>
</dbReference>
<reference evidence="2 3" key="2">
    <citation type="submission" date="2008-10" db="EMBL/GenBank/DDBJ databases">
        <authorList>
            <person name="Fulton L."/>
            <person name="Clifton S."/>
            <person name="Fulton B."/>
            <person name="Xu J."/>
            <person name="Minx P."/>
            <person name="Pepin K.H."/>
            <person name="Johnson M."/>
            <person name="Bhonagiri V."/>
            <person name="Nash W.E."/>
            <person name="Mardis E.R."/>
            <person name="Wilson R.K."/>
        </authorList>
    </citation>
    <scope>NUCLEOTIDE SEQUENCE [LARGE SCALE GENOMIC DNA]</scope>
    <source>
        <strain evidence="2 3">DSM 18315</strain>
    </source>
</reference>
<gene>
    <name evidence="2" type="ORF">PRABACTJOHN_03166</name>
</gene>
<evidence type="ECO:0000256" key="1">
    <source>
        <dbReference type="SAM" id="Phobius"/>
    </source>
</evidence>
<proteinExistence type="predicted"/>
<sequence>APIIELVGIEERIIRNEKVFPLHKNKKLLLLDWVIPGISPVVRIMIIVYFCKPIKNLSYH</sequence>
<organism evidence="2 3">
    <name type="scientific">Parabacteroides johnsonii DSM 18315</name>
    <dbReference type="NCBI Taxonomy" id="537006"/>
    <lineage>
        <taxon>Bacteria</taxon>
        <taxon>Pseudomonadati</taxon>
        <taxon>Bacteroidota</taxon>
        <taxon>Bacteroidia</taxon>
        <taxon>Bacteroidales</taxon>
        <taxon>Tannerellaceae</taxon>
        <taxon>Parabacteroides</taxon>
    </lineage>
</organism>
<keyword evidence="1" id="KW-0472">Membrane</keyword>
<dbReference type="EMBL" id="ABYH01000341">
    <property type="protein sequence ID" value="EEC95462.1"/>
    <property type="molecule type" value="Genomic_DNA"/>
</dbReference>
<name>B7BDP2_9BACT</name>
<keyword evidence="1" id="KW-1133">Transmembrane helix</keyword>
<feature type="non-terminal residue" evidence="2">
    <location>
        <position position="1"/>
    </location>
</feature>
<dbReference type="STRING" id="537006.PRABACTJOHN_03166"/>
<comment type="caution">
    <text evidence="2">The sequence shown here is derived from an EMBL/GenBank/DDBJ whole genome shotgun (WGS) entry which is preliminary data.</text>
</comment>
<evidence type="ECO:0000313" key="2">
    <source>
        <dbReference type="EMBL" id="EEC95462.1"/>
    </source>
</evidence>
<dbReference type="AlphaFoldDB" id="B7BDP2"/>
<protein>
    <submittedName>
        <fullName evidence="2">Uncharacterized protein</fullName>
    </submittedName>
</protein>
<evidence type="ECO:0000313" key="3">
    <source>
        <dbReference type="Proteomes" id="UP000005510"/>
    </source>
</evidence>
<dbReference type="Proteomes" id="UP000005510">
    <property type="component" value="Unassembled WGS sequence"/>
</dbReference>
<accession>B7BDP2</accession>
<feature type="transmembrane region" description="Helical" evidence="1">
    <location>
        <begin position="33"/>
        <end position="51"/>
    </location>
</feature>
<keyword evidence="1" id="KW-0812">Transmembrane</keyword>